<proteinExistence type="predicted"/>
<evidence type="ECO:0000256" key="1">
    <source>
        <dbReference type="SAM" id="MobiDB-lite"/>
    </source>
</evidence>
<sequence length="146" mass="16437">MQTHQQPQATNHRRPTNNPKPQTTHMQPQQPTNATKNNAPQPSPLKPAHQLYRLVIHHHTQPSPVGDTPSHPTQPNPLKPAQGSICGRGYGYLFSCHHWPLGLTRTKSIKFRSYLQVPAIAKCISEKVISIISKYATMKYNNDFCS</sequence>
<dbReference type="AlphaFoldDB" id="A0A8J4RPS6"/>
<evidence type="ECO:0000313" key="3">
    <source>
        <dbReference type="Proteomes" id="UP000737018"/>
    </source>
</evidence>
<protein>
    <submittedName>
        <fullName evidence="2">Uncharacterized protein</fullName>
    </submittedName>
</protein>
<comment type="caution">
    <text evidence="2">The sequence shown here is derived from an EMBL/GenBank/DDBJ whole genome shotgun (WGS) entry which is preliminary data.</text>
</comment>
<dbReference type="Proteomes" id="UP000737018">
    <property type="component" value="Unassembled WGS sequence"/>
</dbReference>
<name>A0A8J4RPS6_9ROSI</name>
<gene>
    <name evidence="2" type="ORF">CMV_005784</name>
</gene>
<evidence type="ECO:0000313" key="2">
    <source>
        <dbReference type="EMBL" id="KAF3970535.1"/>
    </source>
</evidence>
<reference evidence="2" key="1">
    <citation type="submission" date="2020-03" db="EMBL/GenBank/DDBJ databases">
        <title>Castanea mollissima Vanexum genome sequencing.</title>
        <authorList>
            <person name="Staton M."/>
        </authorList>
    </citation>
    <scope>NUCLEOTIDE SEQUENCE</scope>
    <source>
        <tissue evidence="2">Leaf</tissue>
    </source>
</reference>
<feature type="region of interest" description="Disordered" evidence="1">
    <location>
        <begin position="1"/>
        <end position="82"/>
    </location>
</feature>
<organism evidence="2 3">
    <name type="scientific">Castanea mollissima</name>
    <name type="common">Chinese chestnut</name>
    <dbReference type="NCBI Taxonomy" id="60419"/>
    <lineage>
        <taxon>Eukaryota</taxon>
        <taxon>Viridiplantae</taxon>
        <taxon>Streptophyta</taxon>
        <taxon>Embryophyta</taxon>
        <taxon>Tracheophyta</taxon>
        <taxon>Spermatophyta</taxon>
        <taxon>Magnoliopsida</taxon>
        <taxon>eudicotyledons</taxon>
        <taxon>Gunneridae</taxon>
        <taxon>Pentapetalae</taxon>
        <taxon>rosids</taxon>
        <taxon>fabids</taxon>
        <taxon>Fagales</taxon>
        <taxon>Fagaceae</taxon>
        <taxon>Castanea</taxon>
    </lineage>
</organism>
<feature type="compositionally biased region" description="Polar residues" evidence="1">
    <location>
        <begin position="1"/>
        <end position="10"/>
    </location>
</feature>
<feature type="compositionally biased region" description="Low complexity" evidence="1">
    <location>
        <begin position="19"/>
        <end position="32"/>
    </location>
</feature>
<dbReference type="OrthoDB" id="1808830at2759"/>
<keyword evidence="3" id="KW-1185">Reference proteome</keyword>
<accession>A0A8J4RPS6</accession>
<dbReference type="EMBL" id="JRKL02000523">
    <property type="protein sequence ID" value="KAF3970535.1"/>
    <property type="molecule type" value="Genomic_DNA"/>
</dbReference>